<protein>
    <submittedName>
        <fullName evidence="1">Uncharacterized protein</fullName>
    </submittedName>
</protein>
<accession>A0ABT0K393</accession>
<reference evidence="1 2" key="1">
    <citation type="submission" date="2022-04" db="EMBL/GenBank/DDBJ databases">
        <title>Genome diversity in the genus Frankia.</title>
        <authorList>
            <person name="Carlos-Shanley C."/>
            <person name="Hahn D."/>
        </authorList>
    </citation>
    <scope>NUCLEOTIDE SEQUENCE [LARGE SCALE GENOMIC DNA]</scope>
    <source>
        <strain evidence="1 2">Ag45/Mut15</strain>
    </source>
</reference>
<dbReference type="RefSeq" id="WP_248826409.1">
    <property type="nucleotide sequence ID" value="NZ_JALKFT010000030.1"/>
</dbReference>
<dbReference type="EMBL" id="JALKFT010000030">
    <property type="protein sequence ID" value="MCK9878282.1"/>
    <property type="molecule type" value="Genomic_DNA"/>
</dbReference>
<evidence type="ECO:0000313" key="1">
    <source>
        <dbReference type="EMBL" id="MCK9878282.1"/>
    </source>
</evidence>
<comment type="caution">
    <text evidence="1">The sequence shown here is derived from an EMBL/GenBank/DDBJ whole genome shotgun (WGS) entry which is preliminary data.</text>
</comment>
<dbReference type="Proteomes" id="UP001201873">
    <property type="component" value="Unassembled WGS sequence"/>
</dbReference>
<keyword evidence="2" id="KW-1185">Reference proteome</keyword>
<gene>
    <name evidence="1" type="ORF">MXD59_21335</name>
</gene>
<sequence>MPEAGFATYGRILHNNAPLRTWEDGGHRIEIVNLTANPAAAQTVSYRLWLDSALVVSGDMSVAQEVSVEDDEMVRQVAAHAIIGRESSTLTARQQSAVAAHGEDLLRAVALPASPYPQGTRVALVGKDGRHTDITATVKDMIFDANGATWYAVHPEISRVPGHPLREHPDAFLILSADDLAPTLQAPSSGIEPILSYGSRIRTIDHHTVTAGTVVRTFARADTPWYEIQSDDLAESTVRLSAQDIEPISGSFWPSIDDLVAARTEAGIHLQEGEVLVSLGGFATVDAGPQGPVLGPERELPPRDPVLGQVWSQSHRVESSNAGTEVEIDPL</sequence>
<name>A0ABT0K393_9ACTN</name>
<evidence type="ECO:0000313" key="2">
    <source>
        <dbReference type="Proteomes" id="UP001201873"/>
    </source>
</evidence>
<organism evidence="1 2">
    <name type="scientific">Frankia umida</name>
    <dbReference type="NCBI Taxonomy" id="573489"/>
    <lineage>
        <taxon>Bacteria</taxon>
        <taxon>Bacillati</taxon>
        <taxon>Actinomycetota</taxon>
        <taxon>Actinomycetes</taxon>
        <taxon>Frankiales</taxon>
        <taxon>Frankiaceae</taxon>
        <taxon>Frankia</taxon>
    </lineage>
</organism>
<proteinExistence type="predicted"/>